<evidence type="ECO:0000313" key="6">
    <source>
        <dbReference type="EMBL" id="MBB6672916.1"/>
    </source>
</evidence>
<keyword evidence="3" id="KW-0732">Signal</keyword>
<dbReference type="Proteomes" id="UP000547209">
    <property type="component" value="Unassembled WGS sequence"/>
</dbReference>
<gene>
    <name evidence="6" type="ORF">H7C19_19725</name>
</gene>
<evidence type="ECO:0000313" key="7">
    <source>
        <dbReference type="Proteomes" id="UP000547209"/>
    </source>
</evidence>
<feature type="domain" description="DUF2207" evidence="4">
    <location>
        <begin position="35"/>
        <end position="211"/>
    </location>
</feature>
<protein>
    <submittedName>
        <fullName evidence="6">DUF2207 domain-containing protein</fullName>
    </submittedName>
</protein>
<feature type="transmembrane region" description="Helical" evidence="2">
    <location>
        <begin position="257"/>
        <end position="276"/>
    </location>
</feature>
<feature type="region of interest" description="Disordered" evidence="1">
    <location>
        <begin position="569"/>
        <end position="594"/>
    </location>
</feature>
<dbReference type="InterPro" id="IPR018702">
    <property type="entry name" value="DUF2207"/>
</dbReference>
<dbReference type="AlphaFoldDB" id="A0A7X0RUV0"/>
<evidence type="ECO:0000259" key="5">
    <source>
        <dbReference type="Pfam" id="PF20990"/>
    </source>
</evidence>
<keyword evidence="2" id="KW-0472">Membrane</keyword>
<keyword evidence="7" id="KW-1185">Reference proteome</keyword>
<feature type="compositionally biased region" description="Gly residues" evidence="1">
    <location>
        <begin position="573"/>
        <end position="594"/>
    </location>
</feature>
<evidence type="ECO:0000256" key="2">
    <source>
        <dbReference type="SAM" id="Phobius"/>
    </source>
</evidence>
<dbReference type="Pfam" id="PF09972">
    <property type="entry name" value="DUF2207"/>
    <property type="match status" value="1"/>
</dbReference>
<reference evidence="6 7" key="1">
    <citation type="submission" date="2020-08" db="EMBL/GenBank/DDBJ databases">
        <title>Cohnella phylogeny.</title>
        <authorList>
            <person name="Dunlap C."/>
        </authorList>
    </citation>
    <scope>NUCLEOTIDE SEQUENCE [LARGE SCALE GENOMIC DNA]</scope>
    <source>
        <strain evidence="6 7">DSM 28246</strain>
    </source>
</reference>
<feature type="domain" description="Predicted membrane protein YciQ-like C-terminal" evidence="5">
    <location>
        <begin position="289"/>
        <end position="520"/>
    </location>
</feature>
<evidence type="ECO:0000256" key="3">
    <source>
        <dbReference type="SAM" id="SignalP"/>
    </source>
</evidence>
<dbReference type="InterPro" id="IPR048389">
    <property type="entry name" value="YciQ-like_C"/>
</dbReference>
<name>A0A7X0RUV0_9BACL</name>
<organism evidence="6 7">
    <name type="scientific">Cohnella nanjingensis</name>
    <dbReference type="NCBI Taxonomy" id="1387779"/>
    <lineage>
        <taxon>Bacteria</taxon>
        <taxon>Bacillati</taxon>
        <taxon>Bacillota</taxon>
        <taxon>Bacilli</taxon>
        <taxon>Bacillales</taxon>
        <taxon>Paenibacillaceae</taxon>
        <taxon>Cohnella</taxon>
    </lineage>
</organism>
<keyword evidence="2" id="KW-0812">Transmembrane</keyword>
<sequence length="594" mass="66991">MKRMAISRYIVTSLASLLLLILLAHPVRAGDRSFEITDVDIQAQIDAEGHMRVTEQDTYRFHGAYNGVLVQLDSSGSDGIGDFQAYEIKEQQEMPLKVDKSGKGNRLQYKVYDQANEETKMFKFVYTFKNVVQVYADTAELYWKFFDKTNPSDLGAVRIRVDLPGGLMKDEISAFGHGPLSGTVNIAEDGTVEYQVSPLQSGQLLEARVLFPGSYVPGSTKIKNTPMLDRIKQEELKWADDANGKRATHGSSLPRSLVYAIALLVFNLGLIVFLYFKFDKERKPDWNGTYYRELPADVTPAVVSYLMDFKIQTRDMLATLIDLVRKKRVEIQVVKEPGGLFRKEKTDYRFQLIDERTDGLKQHETFLIHWFFKQLGPNNEVSLSDIRQYVKKKANARIFARQLADWKAAAIGEAKQTGYFETSNPGQKLAVFVFVAQFFALLFLVPADYKWLAFLTIPLFLYGLKIKRRTKTGATERAKWRAFQRFLADYSRMESREPMAVHLWEHYFVYAIPLGVAKKMTAMAHIDIRQGSSSTDSFYWMASDAAFHRHFDHFAESFDKTISAAQSNASSRGSGGGFSSGGGGGGGGGGRGAF</sequence>
<feature type="transmembrane region" description="Helical" evidence="2">
    <location>
        <begin position="429"/>
        <end position="445"/>
    </location>
</feature>
<evidence type="ECO:0000259" key="4">
    <source>
        <dbReference type="Pfam" id="PF09972"/>
    </source>
</evidence>
<comment type="caution">
    <text evidence="6">The sequence shown here is derived from an EMBL/GenBank/DDBJ whole genome shotgun (WGS) entry which is preliminary data.</text>
</comment>
<dbReference type="Pfam" id="PF20990">
    <property type="entry name" value="DUF2207_C"/>
    <property type="match status" value="1"/>
</dbReference>
<proteinExistence type="predicted"/>
<dbReference type="EMBL" id="JACJVP010000032">
    <property type="protein sequence ID" value="MBB6672916.1"/>
    <property type="molecule type" value="Genomic_DNA"/>
</dbReference>
<accession>A0A7X0RUV0</accession>
<feature type="chain" id="PRO_5031463879" evidence="3">
    <location>
        <begin position="30"/>
        <end position="594"/>
    </location>
</feature>
<feature type="signal peptide" evidence="3">
    <location>
        <begin position="1"/>
        <end position="29"/>
    </location>
</feature>
<evidence type="ECO:0000256" key="1">
    <source>
        <dbReference type="SAM" id="MobiDB-lite"/>
    </source>
</evidence>
<keyword evidence="2" id="KW-1133">Transmembrane helix</keyword>